<accession>A0ABT1EKW3</accession>
<proteinExistence type="predicted"/>
<organism evidence="1 2">
    <name type="scientific">Ohessyouella blattaphilus</name>
    <dbReference type="NCBI Taxonomy" id="2949333"/>
    <lineage>
        <taxon>Bacteria</taxon>
        <taxon>Bacillati</taxon>
        <taxon>Bacillota</taxon>
        <taxon>Clostridia</taxon>
        <taxon>Lachnospirales</taxon>
        <taxon>Lachnospiraceae</taxon>
        <taxon>Ohessyouella</taxon>
    </lineage>
</organism>
<evidence type="ECO:0000313" key="2">
    <source>
        <dbReference type="Proteomes" id="UP001523565"/>
    </source>
</evidence>
<gene>
    <name evidence="1" type="ORF">NK118_06710</name>
</gene>
<keyword evidence="2" id="KW-1185">Reference proteome</keyword>
<name>A0ABT1EKW3_9FIRM</name>
<comment type="caution">
    <text evidence="1">The sequence shown here is derived from an EMBL/GenBank/DDBJ whole genome shotgun (WGS) entry which is preliminary data.</text>
</comment>
<protein>
    <submittedName>
        <fullName evidence="1">Uncharacterized protein</fullName>
    </submittedName>
</protein>
<evidence type="ECO:0000313" key="1">
    <source>
        <dbReference type="EMBL" id="MCP1109937.1"/>
    </source>
</evidence>
<sequence>MFAGCPADVKMKEMYLEDGFYDKTSYPAIVDHYDKERERLYLQVDDELPIFSLDALYECKIADGDEGILICTGAVRERYLAKNKKNIVIQLKKGFDKQ</sequence>
<dbReference type="EMBL" id="JAMZFV010000007">
    <property type="protein sequence ID" value="MCP1109937.1"/>
    <property type="molecule type" value="Genomic_DNA"/>
</dbReference>
<reference evidence="1 2" key="1">
    <citation type="journal article" date="2022" name="Genome Biol. Evol.">
        <title>Host diet, physiology and behaviors set the stage for Lachnospiraceae cladogenesis.</title>
        <authorList>
            <person name="Vera-Ponce De Leon A."/>
            <person name="Schneider M."/>
            <person name="Jahnes B.C."/>
            <person name="Sadowski V."/>
            <person name="Camuy-Velez L.A."/>
            <person name="Duan J."/>
            <person name="Sabree Z.L."/>
        </authorList>
    </citation>
    <scope>NUCLEOTIDE SEQUENCE [LARGE SCALE GENOMIC DNA]</scope>
    <source>
        <strain evidence="1 2">PAL227</strain>
    </source>
</reference>
<dbReference type="RefSeq" id="WP_262068818.1">
    <property type="nucleotide sequence ID" value="NZ_JAMXOC010000007.1"/>
</dbReference>
<dbReference type="Proteomes" id="UP001523565">
    <property type="component" value="Unassembled WGS sequence"/>
</dbReference>